<dbReference type="EMBL" id="AZBU02000001">
    <property type="protein sequence ID" value="TMS39556.1"/>
    <property type="molecule type" value="Genomic_DNA"/>
</dbReference>
<evidence type="ECO:0000256" key="1">
    <source>
        <dbReference type="SAM" id="SignalP"/>
    </source>
</evidence>
<comment type="caution">
    <text evidence="2">The sequence shown here is derived from an EMBL/GenBank/DDBJ whole genome shotgun (WGS) entry which is preliminary data.</text>
</comment>
<accession>A0A4U8V0Z2</accession>
<feature type="signal peptide" evidence="1">
    <location>
        <begin position="1"/>
        <end position="17"/>
    </location>
</feature>
<feature type="chain" id="PRO_5020748362" evidence="1">
    <location>
        <begin position="18"/>
        <end position="104"/>
    </location>
</feature>
<proteinExistence type="predicted"/>
<protein>
    <submittedName>
        <fullName evidence="2">Uncharacterized protein</fullName>
    </submittedName>
</protein>
<keyword evidence="3" id="KW-1185">Reference proteome</keyword>
<dbReference type="OrthoDB" id="5821555at2759"/>
<evidence type="ECO:0000313" key="2">
    <source>
        <dbReference type="EMBL" id="TMS39556.1"/>
    </source>
</evidence>
<evidence type="ECO:0000313" key="3">
    <source>
        <dbReference type="Proteomes" id="UP000298663"/>
    </source>
</evidence>
<reference evidence="2 3" key="2">
    <citation type="journal article" date="2019" name="G3 (Bethesda)">
        <title>Hybrid Assembly of the Genome of the Entomopathogenic Nematode Steinernema carpocapsae Identifies the X-Chromosome.</title>
        <authorList>
            <person name="Serra L."/>
            <person name="Macchietto M."/>
            <person name="Macias-Munoz A."/>
            <person name="McGill C.J."/>
            <person name="Rodriguez I.M."/>
            <person name="Rodriguez B."/>
            <person name="Murad R."/>
            <person name="Mortazavi A."/>
        </authorList>
    </citation>
    <scope>NUCLEOTIDE SEQUENCE [LARGE SCALE GENOMIC DNA]</scope>
    <source>
        <strain evidence="2 3">ALL</strain>
    </source>
</reference>
<organism evidence="2 3">
    <name type="scientific">Steinernema carpocapsae</name>
    <name type="common">Entomopathogenic nematode</name>
    <dbReference type="NCBI Taxonomy" id="34508"/>
    <lineage>
        <taxon>Eukaryota</taxon>
        <taxon>Metazoa</taxon>
        <taxon>Ecdysozoa</taxon>
        <taxon>Nematoda</taxon>
        <taxon>Chromadorea</taxon>
        <taxon>Rhabditida</taxon>
        <taxon>Tylenchina</taxon>
        <taxon>Panagrolaimomorpha</taxon>
        <taxon>Strongyloidoidea</taxon>
        <taxon>Steinernematidae</taxon>
        <taxon>Steinernema</taxon>
    </lineage>
</organism>
<name>A0A4U8V0Z2_STECR</name>
<keyword evidence="1" id="KW-0732">Signal</keyword>
<dbReference type="AlphaFoldDB" id="A0A4U8V0Z2"/>
<sequence>MIVPLLLLVFCCCTIQAELYNDRQTNLRSILYPTYSQRPLNAVEYYGNYELPSMGMWSGYNNLLNRNLRSVGDQEVLPRSTSSHGKQVEGFQLYPYYTGLGKGR</sequence>
<reference evidence="2 3" key="1">
    <citation type="journal article" date="2015" name="Genome Biol.">
        <title>Comparative genomics of Steinernema reveals deeply conserved gene regulatory networks.</title>
        <authorList>
            <person name="Dillman A.R."/>
            <person name="Macchietto M."/>
            <person name="Porter C.F."/>
            <person name="Rogers A."/>
            <person name="Williams B."/>
            <person name="Antoshechkin I."/>
            <person name="Lee M.M."/>
            <person name="Goodwin Z."/>
            <person name="Lu X."/>
            <person name="Lewis E.E."/>
            <person name="Goodrich-Blair H."/>
            <person name="Stock S.P."/>
            <person name="Adams B.J."/>
            <person name="Sternberg P.W."/>
            <person name="Mortazavi A."/>
        </authorList>
    </citation>
    <scope>NUCLEOTIDE SEQUENCE [LARGE SCALE GENOMIC DNA]</scope>
    <source>
        <strain evidence="2 3">ALL</strain>
    </source>
</reference>
<dbReference type="Proteomes" id="UP000298663">
    <property type="component" value="Unassembled WGS sequence"/>
</dbReference>
<gene>
    <name evidence="2" type="ORF">L596_006061</name>
</gene>